<reference evidence="10 11" key="1">
    <citation type="journal article" date="2018" name="Front. Microbiol.">
        <title>Genome-Wide Analysis of Corynespora cassiicola Leaf Fall Disease Putative Effectors.</title>
        <authorList>
            <person name="Lopez D."/>
            <person name="Ribeiro S."/>
            <person name="Label P."/>
            <person name="Fumanal B."/>
            <person name="Venisse J.S."/>
            <person name="Kohler A."/>
            <person name="de Oliveira R.R."/>
            <person name="Labutti K."/>
            <person name="Lipzen A."/>
            <person name="Lail K."/>
            <person name="Bauer D."/>
            <person name="Ohm R.A."/>
            <person name="Barry K.W."/>
            <person name="Spatafora J."/>
            <person name="Grigoriev I.V."/>
            <person name="Martin F.M."/>
            <person name="Pujade-Renaud V."/>
        </authorList>
    </citation>
    <scope>NUCLEOTIDE SEQUENCE [LARGE SCALE GENOMIC DNA]</scope>
    <source>
        <strain evidence="10 11">Philippines</strain>
    </source>
</reference>
<evidence type="ECO:0000256" key="2">
    <source>
        <dbReference type="ARBA" id="ARBA00022729"/>
    </source>
</evidence>
<evidence type="ECO:0000256" key="1">
    <source>
        <dbReference type="ARBA" id="ARBA00009865"/>
    </source>
</evidence>
<evidence type="ECO:0000256" key="3">
    <source>
        <dbReference type="ARBA" id="ARBA00022801"/>
    </source>
</evidence>
<comment type="similarity">
    <text evidence="1 7">Belongs to the glycosyl hydrolase 43 family.</text>
</comment>
<dbReference type="Gene3D" id="2.115.10.20">
    <property type="entry name" value="Glycosyl hydrolase domain, family 43"/>
    <property type="match status" value="1"/>
</dbReference>
<keyword evidence="4 7" id="KW-0326">Glycosidase</keyword>
<feature type="signal peptide" evidence="9">
    <location>
        <begin position="1"/>
        <end position="20"/>
    </location>
</feature>
<evidence type="ECO:0000256" key="5">
    <source>
        <dbReference type="PIRSR" id="PIRSR606710-1"/>
    </source>
</evidence>
<feature type="active site" description="Proton acceptor" evidence="5">
    <location>
        <position position="34"/>
    </location>
</feature>
<dbReference type="EMBL" id="KZ678154">
    <property type="protein sequence ID" value="PSN59612.1"/>
    <property type="molecule type" value="Genomic_DNA"/>
</dbReference>
<evidence type="ECO:0000256" key="4">
    <source>
        <dbReference type="ARBA" id="ARBA00023295"/>
    </source>
</evidence>
<dbReference type="GO" id="GO:0005975">
    <property type="term" value="P:carbohydrate metabolic process"/>
    <property type="evidence" value="ECO:0007669"/>
    <property type="project" value="InterPro"/>
</dbReference>
<dbReference type="PANTHER" id="PTHR43817:SF1">
    <property type="entry name" value="HYDROLASE, FAMILY 43, PUTATIVE (AFU_ORTHOLOGUE AFUA_3G01660)-RELATED"/>
    <property type="match status" value="1"/>
</dbReference>
<feature type="site" description="Important for catalytic activity, responsible for pKa modulation of the active site Glu and correct orientation of both the proton donor and substrate" evidence="6">
    <location>
        <position position="141"/>
    </location>
</feature>
<proteinExistence type="inferred from homology"/>
<accession>A0A2T2N2E9</accession>
<evidence type="ECO:0000256" key="6">
    <source>
        <dbReference type="PIRSR" id="PIRSR606710-2"/>
    </source>
</evidence>
<protein>
    <submittedName>
        <fullName evidence="10">Arabinofuranosidase</fullName>
    </submittedName>
</protein>
<keyword evidence="2 9" id="KW-0732">Signal</keyword>
<dbReference type="PANTHER" id="PTHR43817">
    <property type="entry name" value="GLYCOSYL HYDROLASE"/>
    <property type="match status" value="1"/>
</dbReference>
<dbReference type="CDD" id="cd18820">
    <property type="entry name" value="GH43_LbAraf43-like"/>
    <property type="match status" value="1"/>
</dbReference>
<dbReference type="Proteomes" id="UP000240883">
    <property type="component" value="Unassembled WGS sequence"/>
</dbReference>
<evidence type="ECO:0000313" key="11">
    <source>
        <dbReference type="Proteomes" id="UP000240883"/>
    </source>
</evidence>
<feature type="active site" description="Proton donor" evidence="5">
    <location>
        <position position="200"/>
    </location>
</feature>
<dbReference type="SUPFAM" id="SSF75005">
    <property type="entry name" value="Arabinanase/levansucrase/invertase"/>
    <property type="match status" value="1"/>
</dbReference>
<feature type="chain" id="PRO_5015661372" evidence="9">
    <location>
        <begin position="21"/>
        <end position="325"/>
    </location>
</feature>
<keyword evidence="11" id="KW-1185">Reference proteome</keyword>
<sequence length="325" mass="35644">MRFLSTFACALSLVSGLVSAANFTNPLKNPNGSDPWIVWDNGYYYLTTTTWSDIQLTRARTLEGLKTGENKVVWRDSNSLRCCQVWAPEFHKIDGTWYMYYTAGRQDGDLGGQRSFVLRGGASPWDSYSYLGQVTQDWGIDGTVANINGKRYFIWSCQSQGMQSLCAATLNTPSTIGPVSAISHPTLSWEREEGELPVNEGPEMLQRNGKTYMAFSASFCWTDKYQLGLLTLRDGADPLLESSWVKTGPVFSSSNGNYGTGHNGFFKSPDGTEDWNVYHATANSQGACDGNRYTMAQKVNWNSDGTPNFGAAPPLGASLVGPSGE</sequence>
<evidence type="ECO:0000256" key="7">
    <source>
        <dbReference type="RuleBase" id="RU361187"/>
    </source>
</evidence>
<evidence type="ECO:0000313" key="10">
    <source>
        <dbReference type="EMBL" id="PSN59612.1"/>
    </source>
</evidence>
<dbReference type="AlphaFoldDB" id="A0A2T2N2E9"/>
<dbReference type="STRING" id="1448308.A0A2T2N2E9"/>
<evidence type="ECO:0000256" key="8">
    <source>
        <dbReference type="SAM" id="MobiDB-lite"/>
    </source>
</evidence>
<evidence type="ECO:0000256" key="9">
    <source>
        <dbReference type="SAM" id="SignalP"/>
    </source>
</evidence>
<keyword evidence="3 7" id="KW-0378">Hydrolase</keyword>
<name>A0A2T2N2E9_CORCC</name>
<dbReference type="OrthoDB" id="272289at2759"/>
<feature type="region of interest" description="Disordered" evidence="8">
    <location>
        <begin position="305"/>
        <end position="325"/>
    </location>
</feature>
<organism evidence="10 11">
    <name type="scientific">Corynespora cassiicola Philippines</name>
    <dbReference type="NCBI Taxonomy" id="1448308"/>
    <lineage>
        <taxon>Eukaryota</taxon>
        <taxon>Fungi</taxon>
        <taxon>Dikarya</taxon>
        <taxon>Ascomycota</taxon>
        <taxon>Pezizomycotina</taxon>
        <taxon>Dothideomycetes</taxon>
        <taxon>Pleosporomycetidae</taxon>
        <taxon>Pleosporales</taxon>
        <taxon>Corynesporascaceae</taxon>
        <taxon>Corynespora</taxon>
    </lineage>
</organism>
<dbReference type="Pfam" id="PF04616">
    <property type="entry name" value="Glyco_hydro_43"/>
    <property type="match status" value="1"/>
</dbReference>
<dbReference type="GO" id="GO:0004553">
    <property type="term" value="F:hydrolase activity, hydrolyzing O-glycosyl compounds"/>
    <property type="evidence" value="ECO:0007669"/>
    <property type="project" value="InterPro"/>
</dbReference>
<dbReference type="InterPro" id="IPR006710">
    <property type="entry name" value="Glyco_hydro_43"/>
</dbReference>
<dbReference type="InterPro" id="IPR023296">
    <property type="entry name" value="Glyco_hydro_beta-prop_sf"/>
</dbReference>
<gene>
    <name evidence="10" type="ORF">BS50DRAFT_682119</name>
</gene>